<evidence type="ECO:0000259" key="1">
    <source>
        <dbReference type="PROSITE" id="PS50930"/>
    </source>
</evidence>
<dbReference type="SMART" id="SM00850">
    <property type="entry name" value="LytTR"/>
    <property type="match status" value="1"/>
</dbReference>
<dbReference type="PANTHER" id="PTHR37299">
    <property type="entry name" value="TRANSCRIPTIONAL REGULATOR-RELATED"/>
    <property type="match status" value="1"/>
</dbReference>
<keyword evidence="2" id="KW-0238">DNA-binding</keyword>
<dbReference type="Proteomes" id="UP000772566">
    <property type="component" value="Unassembled WGS sequence"/>
</dbReference>
<dbReference type="Gene3D" id="2.40.50.1020">
    <property type="entry name" value="LytTr DNA-binding domain"/>
    <property type="match status" value="1"/>
</dbReference>
<name>A0A930W5B1_9ACTN</name>
<evidence type="ECO:0000313" key="2">
    <source>
        <dbReference type="EMBL" id="MBF4808832.1"/>
    </source>
</evidence>
<sequence>MEIRVVEEKGRAQIEVTILSGPDDPRVSGIVRQLQMVDGKMTGYVPGTINRRVVLLADVSWIQTDGNVTLIKLVNGETLESSSRLSELEDALKDTAFVRTSRQELVNLDHVTGIKPAGSGRMLLSLGEKPLVASRKYAAEIKRRIGIV</sequence>
<dbReference type="AlphaFoldDB" id="A0A930W5B1"/>
<gene>
    <name evidence="2" type="ORF">HXK23_01180</name>
</gene>
<dbReference type="InterPro" id="IPR046947">
    <property type="entry name" value="LytR-like"/>
</dbReference>
<organism evidence="2 3">
    <name type="scientific">Lancefieldella parvula</name>
    <dbReference type="NCBI Taxonomy" id="1382"/>
    <lineage>
        <taxon>Bacteria</taxon>
        <taxon>Bacillati</taxon>
        <taxon>Actinomycetota</taxon>
        <taxon>Coriobacteriia</taxon>
        <taxon>Coriobacteriales</taxon>
        <taxon>Atopobiaceae</taxon>
        <taxon>Lancefieldella</taxon>
    </lineage>
</organism>
<dbReference type="PANTHER" id="PTHR37299:SF1">
    <property type="entry name" value="STAGE 0 SPORULATION PROTEIN A HOMOLOG"/>
    <property type="match status" value="1"/>
</dbReference>
<protein>
    <submittedName>
        <fullName evidence="2">LytTR family transcriptional regulator DNA-binding domain-containing protein</fullName>
    </submittedName>
</protein>
<dbReference type="PROSITE" id="PS50930">
    <property type="entry name" value="HTH_LYTTR"/>
    <property type="match status" value="1"/>
</dbReference>
<dbReference type="GO" id="GO:0000156">
    <property type="term" value="F:phosphorelay response regulator activity"/>
    <property type="evidence" value="ECO:0007669"/>
    <property type="project" value="InterPro"/>
</dbReference>
<dbReference type="Pfam" id="PF04397">
    <property type="entry name" value="LytTR"/>
    <property type="match status" value="1"/>
</dbReference>
<dbReference type="EMBL" id="JABZGT010000033">
    <property type="protein sequence ID" value="MBF4808832.1"/>
    <property type="molecule type" value="Genomic_DNA"/>
</dbReference>
<reference evidence="2" key="1">
    <citation type="submission" date="2020-04" db="EMBL/GenBank/DDBJ databases">
        <title>Deep metagenomics examines the oral microbiome during advanced dental caries in children, revealing novel taxa and co-occurrences with host molecules.</title>
        <authorList>
            <person name="Baker J.L."/>
            <person name="Morton J.T."/>
            <person name="Dinis M."/>
            <person name="Alvarez R."/>
            <person name="Tran N.C."/>
            <person name="Knight R."/>
            <person name="Edlund A."/>
        </authorList>
    </citation>
    <scope>NUCLEOTIDE SEQUENCE</scope>
    <source>
        <strain evidence="2">JCVI_22A_bin.2</strain>
    </source>
</reference>
<dbReference type="InterPro" id="IPR007492">
    <property type="entry name" value="LytTR_DNA-bd_dom"/>
</dbReference>
<accession>A0A930W5B1</accession>
<feature type="domain" description="HTH LytTR-type" evidence="1">
    <location>
        <begin position="45"/>
        <end position="147"/>
    </location>
</feature>
<dbReference type="GO" id="GO:0003677">
    <property type="term" value="F:DNA binding"/>
    <property type="evidence" value="ECO:0007669"/>
    <property type="project" value="UniProtKB-KW"/>
</dbReference>
<comment type="caution">
    <text evidence="2">The sequence shown here is derived from an EMBL/GenBank/DDBJ whole genome shotgun (WGS) entry which is preliminary data.</text>
</comment>
<proteinExistence type="predicted"/>
<evidence type="ECO:0000313" key="3">
    <source>
        <dbReference type="Proteomes" id="UP000772566"/>
    </source>
</evidence>